<dbReference type="SUPFAM" id="SSF160467">
    <property type="entry name" value="PH0987 N-terminal domain-like"/>
    <property type="match status" value="1"/>
</dbReference>
<sequence length="230" mass="25510">MNQGQFSISPISECSILIRFDDTITVEHIGELAHQIVDKLKLIVMNVVPSYRTILIDYLPFRIQESTILQDLNQIVSRFDVQSMANKQPNYISIPVYYSQETALDFARFEQNGLSMNQLIELHTKPVYTVSAIGFAPGFAFLSDVTQKLQMPRHQTPRTHVPAGSVAIADSKTAVYPADSPGGWNIIGRTPISLFTDTPPFIPFEVGDKVTFGSISKQEFVNLGGVLCAS</sequence>
<accession>A7N8I2</accession>
<evidence type="ECO:0000256" key="1">
    <source>
        <dbReference type="ARBA" id="ARBA00022741"/>
    </source>
</evidence>
<dbReference type="GO" id="GO:0005524">
    <property type="term" value="F:ATP binding"/>
    <property type="evidence" value="ECO:0007669"/>
    <property type="project" value="UniProtKB-KW"/>
</dbReference>
<dbReference type="PANTHER" id="PTHR34698">
    <property type="entry name" value="5-OXOPROLINASE SUBUNIT B"/>
    <property type="match status" value="1"/>
</dbReference>
<evidence type="ECO:0000313" key="6">
    <source>
        <dbReference type="Proteomes" id="UP000008152"/>
    </source>
</evidence>
<dbReference type="InterPro" id="IPR029000">
    <property type="entry name" value="Cyclophilin-like_dom_sf"/>
</dbReference>
<dbReference type="Proteomes" id="UP000008152">
    <property type="component" value="Chromosome II"/>
</dbReference>
<keyword evidence="1" id="KW-0547">Nucleotide-binding</keyword>
<dbReference type="SUPFAM" id="SSF50891">
    <property type="entry name" value="Cyclophilin-like"/>
    <property type="match status" value="1"/>
</dbReference>
<dbReference type="EMBL" id="CP000790">
    <property type="protein sequence ID" value="ABU73690.1"/>
    <property type="molecule type" value="Genomic_DNA"/>
</dbReference>
<dbReference type="PATRIC" id="fig|338187.25.peg.4487"/>
<feature type="domain" description="Carboxyltransferase" evidence="4">
    <location>
        <begin position="6"/>
        <end position="203"/>
    </location>
</feature>
<name>A7N8I2_VIBC1</name>
<protein>
    <recommendedName>
        <fullName evidence="4">Carboxyltransferase domain-containing protein</fullName>
    </recommendedName>
</protein>
<proteinExistence type="predicted"/>
<dbReference type="KEGG" id="vha:VIBHAR_05796"/>
<dbReference type="RefSeq" id="WP_012129380.1">
    <property type="nucleotide sequence ID" value="NC_009784.1"/>
</dbReference>
<dbReference type="Gene3D" id="3.30.1360.40">
    <property type="match status" value="1"/>
</dbReference>
<dbReference type="AlphaFoldDB" id="A7N8I2"/>
<evidence type="ECO:0000313" key="5">
    <source>
        <dbReference type="EMBL" id="ABU73690.1"/>
    </source>
</evidence>
<evidence type="ECO:0000256" key="2">
    <source>
        <dbReference type="ARBA" id="ARBA00022801"/>
    </source>
</evidence>
<dbReference type="InterPro" id="IPR010016">
    <property type="entry name" value="PxpB"/>
</dbReference>
<evidence type="ECO:0000256" key="3">
    <source>
        <dbReference type="ARBA" id="ARBA00022840"/>
    </source>
</evidence>
<dbReference type="Gene3D" id="2.40.100.10">
    <property type="entry name" value="Cyclophilin-like"/>
    <property type="match status" value="1"/>
</dbReference>
<organism evidence="5 6">
    <name type="scientific">Vibrio campbellii (strain ATCC BAA-1116)</name>
    <dbReference type="NCBI Taxonomy" id="2902295"/>
    <lineage>
        <taxon>Bacteria</taxon>
        <taxon>Pseudomonadati</taxon>
        <taxon>Pseudomonadota</taxon>
        <taxon>Gammaproteobacteria</taxon>
        <taxon>Vibrionales</taxon>
        <taxon>Vibrionaceae</taxon>
        <taxon>Vibrio</taxon>
    </lineage>
</organism>
<dbReference type="InterPro" id="IPR003833">
    <property type="entry name" value="CT_C_D"/>
</dbReference>
<dbReference type="Pfam" id="PF02682">
    <property type="entry name" value="CT_C_D"/>
    <property type="match status" value="1"/>
</dbReference>
<keyword evidence="3" id="KW-0067">ATP-binding</keyword>
<gene>
    <name evidence="5" type="ordered locus">VIBHAR_05796</name>
</gene>
<dbReference type="SMART" id="SM00796">
    <property type="entry name" value="AHS1"/>
    <property type="match status" value="1"/>
</dbReference>
<evidence type="ECO:0000259" key="4">
    <source>
        <dbReference type="SMART" id="SM00796"/>
    </source>
</evidence>
<dbReference type="GO" id="GO:0016787">
    <property type="term" value="F:hydrolase activity"/>
    <property type="evidence" value="ECO:0007669"/>
    <property type="project" value="UniProtKB-KW"/>
</dbReference>
<dbReference type="PANTHER" id="PTHR34698:SF2">
    <property type="entry name" value="5-OXOPROLINASE SUBUNIT B"/>
    <property type="match status" value="1"/>
</dbReference>
<reference evidence="5 6" key="1">
    <citation type="submission" date="2007-08" db="EMBL/GenBank/DDBJ databases">
        <authorList>
            <consortium name="The Vibrio harveyi Genome Sequencing Project"/>
            <person name="Bassler B."/>
            <person name="Clifton S.W."/>
            <person name="Fulton L."/>
            <person name="Delehaunty K."/>
            <person name="Fronick C."/>
            <person name="Harrison M."/>
            <person name="Markivic C."/>
            <person name="Fulton R."/>
            <person name="Tin-Wollam A.-M."/>
            <person name="Shah N."/>
            <person name="Pepin K."/>
            <person name="Nash W."/>
            <person name="Thiruvilangam P."/>
            <person name="Bhonagiri V."/>
            <person name="Waters C."/>
            <person name="Tu K.C."/>
            <person name="Irgon J."/>
            <person name="Wilson R.K."/>
        </authorList>
    </citation>
    <scope>NUCLEOTIDE SEQUENCE [LARGE SCALE GENOMIC DNA]</scope>
    <source>
        <strain evidence="6">ATCC BAA-1116 / BB120</strain>
    </source>
</reference>
<keyword evidence="2" id="KW-0378">Hydrolase</keyword>